<dbReference type="InterPro" id="IPR029044">
    <property type="entry name" value="Nucleotide-diphossugar_trans"/>
</dbReference>
<feature type="transmembrane region" description="Helical" evidence="7">
    <location>
        <begin position="118"/>
        <end position="135"/>
    </location>
</feature>
<dbReference type="InterPro" id="IPR050321">
    <property type="entry name" value="Glycosyltr_2/OpgH_subfam"/>
</dbReference>
<gene>
    <name evidence="8" type="ORF">FEV53_08340</name>
</gene>
<reference evidence="8 9" key="1">
    <citation type="submission" date="2019-06" db="EMBL/GenBank/DDBJ databases">
        <title>Paenimaribius caenipelagi gen. nov., sp. nov., isolated from a tidal flat.</title>
        <authorList>
            <person name="Yoon J.-H."/>
        </authorList>
    </citation>
    <scope>NUCLEOTIDE SEQUENCE [LARGE SCALE GENOMIC DNA]</scope>
    <source>
        <strain evidence="8 9">JBTF-M29</strain>
    </source>
</reference>
<evidence type="ECO:0000256" key="5">
    <source>
        <dbReference type="ARBA" id="ARBA00022989"/>
    </source>
</evidence>
<dbReference type="Pfam" id="PF13641">
    <property type="entry name" value="Glyco_tranf_2_3"/>
    <property type="match status" value="1"/>
</dbReference>
<dbReference type="OrthoDB" id="7431422at2"/>
<dbReference type="Proteomes" id="UP000318590">
    <property type="component" value="Unassembled WGS sequence"/>
</dbReference>
<evidence type="ECO:0000256" key="7">
    <source>
        <dbReference type="SAM" id="Phobius"/>
    </source>
</evidence>
<comment type="subcellular location">
    <subcellularLocation>
        <location evidence="1">Membrane</location>
        <topology evidence="1">Multi-pass membrane protein</topology>
    </subcellularLocation>
</comment>
<proteinExistence type="predicted"/>
<feature type="transmembrane region" description="Helical" evidence="7">
    <location>
        <begin position="510"/>
        <end position="533"/>
    </location>
</feature>
<comment type="caution">
    <text evidence="8">The sequence shown here is derived from an EMBL/GenBank/DDBJ whole genome shotgun (WGS) entry which is preliminary data.</text>
</comment>
<keyword evidence="3 8" id="KW-0808">Transferase</keyword>
<keyword evidence="4 7" id="KW-0812">Transmembrane</keyword>
<dbReference type="SUPFAM" id="SSF53448">
    <property type="entry name" value="Nucleotide-diphospho-sugar transferases"/>
    <property type="match status" value="1"/>
</dbReference>
<feature type="transmembrane region" description="Helical" evidence="7">
    <location>
        <begin position="432"/>
        <end position="452"/>
    </location>
</feature>
<evidence type="ECO:0000256" key="3">
    <source>
        <dbReference type="ARBA" id="ARBA00022679"/>
    </source>
</evidence>
<evidence type="ECO:0000256" key="4">
    <source>
        <dbReference type="ARBA" id="ARBA00022692"/>
    </source>
</evidence>
<name>A0A547Q5U4_9RHOB</name>
<evidence type="ECO:0000256" key="6">
    <source>
        <dbReference type="ARBA" id="ARBA00023136"/>
    </source>
</evidence>
<evidence type="ECO:0000313" key="8">
    <source>
        <dbReference type="EMBL" id="TRD21739.1"/>
    </source>
</evidence>
<keyword evidence="5 7" id="KW-1133">Transmembrane helix</keyword>
<dbReference type="Gene3D" id="3.90.550.10">
    <property type="entry name" value="Spore Coat Polysaccharide Biosynthesis Protein SpsA, Chain A"/>
    <property type="match status" value="1"/>
</dbReference>
<dbReference type="GO" id="GO:0016757">
    <property type="term" value="F:glycosyltransferase activity"/>
    <property type="evidence" value="ECO:0007669"/>
    <property type="project" value="UniProtKB-KW"/>
</dbReference>
<dbReference type="AlphaFoldDB" id="A0A547Q5U4"/>
<dbReference type="PANTHER" id="PTHR43867">
    <property type="entry name" value="CELLULOSE SYNTHASE CATALYTIC SUBUNIT A [UDP-FORMING]"/>
    <property type="match status" value="1"/>
</dbReference>
<keyword evidence="6 7" id="KW-0472">Membrane</keyword>
<accession>A0A547Q5U4</accession>
<evidence type="ECO:0000256" key="1">
    <source>
        <dbReference type="ARBA" id="ARBA00004141"/>
    </source>
</evidence>
<feature type="transmembrane region" description="Helical" evidence="7">
    <location>
        <begin position="141"/>
        <end position="163"/>
    </location>
</feature>
<feature type="transmembrane region" description="Helical" evidence="7">
    <location>
        <begin position="483"/>
        <end position="504"/>
    </location>
</feature>
<dbReference type="PANTHER" id="PTHR43867:SF2">
    <property type="entry name" value="CELLULOSE SYNTHASE CATALYTIC SUBUNIT A [UDP-FORMING]"/>
    <property type="match status" value="1"/>
</dbReference>
<keyword evidence="9" id="KW-1185">Reference proteome</keyword>
<dbReference type="GO" id="GO:0016020">
    <property type="term" value="C:membrane"/>
    <property type="evidence" value="ECO:0007669"/>
    <property type="project" value="UniProtKB-SubCell"/>
</dbReference>
<sequence length="559" mass="61605">MFLCDADLACATGSLSCLPPPDALAIRRVGPAYCVRHGLVPLRSAGAFTPVGTASGALSPMERERLIEVLGPVHPVKLRRREIERLLVDHAGPPLIRRAESRVADPLSCRSTSGRSSVWVLLVGMLVFVAVAAIFDSSKTLIGLFVLAALLSFLNNGLSVLALSLGIHRSATLAQIPKLPAEALPVITLLVPLYREERIASELLLRLERIDYPRDRLEIRLIVEASDWQTQDMLSGAHLPDWVRTVFVPPGTIQTKPRALNLALDFSSGTIVGIYDAEDAPAPDQLQKVAAAFDQCGAHVACLQGKLNFYNSRSNWLTRCFAIDYALWFTMIMPTLRRIGWPVPLGGTTVFFRRAALEAVGAWDAHNVTEDADLGIRLARKGYVTELIDTTTLEEATVSLGAWMRQRSRWQKGYTQTLITHLRYPRDLLNDLGIWGALGMLVLLAGSLLGAFFGPLLWSLWLIFIAIPHPLTPFLASPGGHWLAVLFGVNLILSWTAMGVAVTRMDRPDLLSWVPTTMLYFPLMTGSLVKAIYEIFRRPFHWDKTDHGVSEADALCPPT</sequence>
<keyword evidence="2" id="KW-0328">Glycosyltransferase</keyword>
<protein>
    <submittedName>
        <fullName evidence="8">Glycosyltransferase</fullName>
    </submittedName>
</protein>
<organism evidence="8 9">
    <name type="scientific">Palleronia caenipelagi</name>
    <dbReference type="NCBI Taxonomy" id="2489174"/>
    <lineage>
        <taxon>Bacteria</taxon>
        <taxon>Pseudomonadati</taxon>
        <taxon>Pseudomonadota</taxon>
        <taxon>Alphaproteobacteria</taxon>
        <taxon>Rhodobacterales</taxon>
        <taxon>Roseobacteraceae</taxon>
        <taxon>Palleronia</taxon>
    </lineage>
</organism>
<evidence type="ECO:0000256" key="2">
    <source>
        <dbReference type="ARBA" id="ARBA00022676"/>
    </source>
</evidence>
<evidence type="ECO:0000313" key="9">
    <source>
        <dbReference type="Proteomes" id="UP000318590"/>
    </source>
</evidence>
<dbReference type="EMBL" id="VFSV01000010">
    <property type="protein sequence ID" value="TRD21739.1"/>
    <property type="molecule type" value="Genomic_DNA"/>
</dbReference>